<protein>
    <submittedName>
        <fullName evidence="1">Uncharacterized protein</fullName>
    </submittedName>
</protein>
<dbReference type="EMBL" id="JACEGE010000024">
    <property type="protein sequence ID" value="MBA2796586.1"/>
    <property type="molecule type" value="Genomic_DNA"/>
</dbReference>
<evidence type="ECO:0000313" key="2">
    <source>
        <dbReference type="Proteomes" id="UP000524462"/>
    </source>
</evidence>
<dbReference type="RefSeq" id="WP_181460477.1">
    <property type="nucleotide sequence ID" value="NZ_JACEGE010000024.1"/>
</dbReference>
<reference evidence="1 2" key="1">
    <citation type="submission" date="2020-07" db="EMBL/GenBank/DDBJ databases">
        <title>Molecular and genomic characterization of Streptococcus porcinus isolated from diseased swine in Brazil.</title>
        <authorList>
            <person name="Moreno L.Z."/>
            <person name="Matajira C.E.C."/>
            <person name="Poor A.P."/>
            <person name="Dutra M.C."/>
            <person name="Moreno A.M."/>
        </authorList>
    </citation>
    <scope>NUCLEOTIDE SEQUENCE [LARGE SCALE GENOMIC DNA]</scope>
    <source>
        <strain evidence="1 2">SP0816-2</strain>
    </source>
</reference>
<gene>
    <name evidence="1" type="ORF">H1B29_08850</name>
</gene>
<accession>A0A7V9WT43</accession>
<organism evidence="1 2">
    <name type="scientific">Streptococcus porcinus</name>
    <dbReference type="NCBI Taxonomy" id="1340"/>
    <lineage>
        <taxon>Bacteria</taxon>
        <taxon>Bacillati</taxon>
        <taxon>Bacillota</taxon>
        <taxon>Bacilli</taxon>
        <taxon>Lactobacillales</taxon>
        <taxon>Streptococcaceae</taxon>
        <taxon>Streptococcus</taxon>
    </lineage>
</organism>
<dbReference type="Proteomes" id="UP000524462">
    <property type="component" value="Unassembled WGS sequence"/>
</dbReference>
<comment type="caution">
    <text evidence="1">The sequence shown here is derived from an EMBL/GenBank/DDBJ whole genome shotgun (WGS) entry which is preliminary data.</text>
</comment>
<evidence type="ECO:0000313" key="1">
    <source>
        <dbReference type="EMBL" id="MBA2796586.1"/>
    </source>
</evidence>
<dbReference type="AlphaFoldDB" id="A0A7V9WT43"/>
<sequence>MKDSLISFFGIDEEHARMIDELQEPQRSRKIEELRYWREIKKLEF</sequence>
<proteinExistence type="predicted"/>
<name>A0A7V9WT43_STRPO</name>